<comment type="caution">
    <text evidence="2">The sequence shown here is derived from an EMBL/GenBank/DDBJ whole genome shotgun (WGS) entry which is preliminary data.</text>
</comment>
<feature type="compositionally biased region" description="Basic and acidic residues" evidence="1">
    <location>
        <begin position="50"/>
        <end position="99"/>
    </location>
</feature>
<reference evidence="2 3" key="1">
    <citation type="submission" date="2021-07" db="EMBL/GenBank/DDBJ databases">
        <title>The Aristolochia fimbriata genome: insights into angiosperm evolution, floral development and chemical biosynthesis.</title>
        <authorList>
            <person name="Jiao Y."/>
        </authorList>
    </citation>
    <scope>NUCLEOTIDE SEQUENCE [LARGE SCALE GENOMIC DNA]</scope>
    <source>
        <strain evidence="2">IBCAS-2021</strain>
        <tissue evidence="2">Leaf</tissue>
    </source>
</reference>
<sequence length="114" mass="12787">MAFCARTNPCSSPLKPRIRSICLPLHPTLVKGYTKETGKSSYESGQKARSTAEEFLRQAEEKPYSDRVSQGEEKSWSGLKEETKEEVADKVEKKADNAVKKTTGNENYEKIGED</sequence>
<organism evidence="2 3">
    <name type="scientific">Aristolochia fimbriata</name>
    <name type="common">White veined hardy Dutchman's pipe vine</name>
    <dbReference type="NCBI Taxonomy" id="158543"/>
    <lineage>
        <taxon>Eukaryota</taxon>
        <taxon>Viridiplantae</taxon>
        <taxon>Streptophyta</taxon>
        <taxon>Embryophyta</taxon>
        <taxon>Tracheophyta</taxon>
        <taxon>Spermatophyta</taxon>
        <taxon>Magnoliopsida</taxon>
        <taxon>Magnoliidae</taxon>
        <taxon>Piperales</taxon>
        <taxon>Aristolochiaceae</taxon>
        <taxon>Aristolochia</taxon>
    </lineage>
</organism>
<feature type="region of interest" description="Disordered" evidence="1">
    <location>
        <begin position="33"/>
        <end position="114"/>
    </location>
</feature>
<feature type="compositionally biased region" description="Polar residues" evidence="1">
    <location>
        <begin position="39"/>
        <end position="49"/>
    </location>
</feature>
<evidence type="ECO:0000313" key="3">
    <source>
        <dbReference type="Proteomes" id="UP000825729"/>
    </source>
</evidence>
<gene>
    <name evidence="2" type="ORF">H6P81_020152</name>
</gene>
<evidence type="ECO:0000256" key="1">
    <source>
        <dbReference type="SAM" id="MobiDB-lite"/>
    </source>
</evidence>
<name>A0AAV7DTP8_ARIFI</name>
<dbReference type="Proteomes" id="UP000825729">
    <property type="component" value="Unassembled WGS sequence"/>
</dbReference>
<evidence type="ECO:0000313" key="2">
    <source>
        <dbReference type="EMBL" id="KAG9439987.1"/>
    </source>
</evidence>
<dbReference type="AlphaFoldDB" id="A0AAV7DTP8"/>
<protein>
    <submittedName>
        <fullName evidence="2">Uncharacterized protein</fullName>
    </submittedName>
</protein>
<proteinExistence type="predicted"/>
<keyword evidence="3" id="KW-1185">Reference proteome</keyword>
<dbReference type="EMBL" id="JAINDJ010000008">
    <property type="protein sequence ID" value="KAG9439987.1"/>
    <property type="molecule type" value="Genomic_DNA"/>
</dbReference>
<accession>A0AAV7DTP8</accession>